<dbReference type="OrthoDB" id="5197770at2"/>
<gene>
    <name evidence="3" type="ORF">SAMN04488561_2797</name>
</gene>
<feature type="chain" id="PRO_5039037407" description="DUF3558 domain-containing protein" evidence="2">
    <location>
        <begin position="23"/>
        <end position="205"/>
    </location>
</feature>
<evidence type="ECO:0000256" key="1">
    <source>
        <dbReference type="SAM" id="MobiDB-lite"/>
    </source>
</evidence>
<sequence length="205" mass="21214">MSSAARATRLALVLAVAVLAPASCSSGSEPGSGATPAGDEESASSVLEDLTADDFCALLPAESVERALGVVVEGSEGTERGRAPVMRTPYFLSRECDYSSGLPALNTRLATEWDEDDTDADVLDRAFTDIVSETVGAYEDVPGLGVAAAFGPNPMLATADVATGTLEVVLRAGDERLLLSVYTTGRATLDQLRPLAEELIAGLGY</sequence>
<dbReference type="RefSeq" id="WP_069113418.1">
    <property type="nucleotide sequence ID" value="NZ_FNUC01000003.1"/>
</dbReference>
<proteinExistence type="predicted"/>
<keyword evidence="4" id="KW-1185">Reference proteome</keyword>
<evidence type="ECO:0000313" key="4">
    <source>
        <dbReference type="Proteomes" id="UP000181980"/>
    </source>
</evidence>
<evidence type="ECO:0008006" key="5">
    <source>
        <dbReference type="Google" id="ProtNLM"/>
    </source>
</evidence>
<feature type="region of interest" description="Disordered" evidence="1">
    <location>
        <begin position="23"/>
        <end position="45"/>
    </location>
</feature>
<keyword evidence="2" id="KW-0732">Signal</keyword>
<evidence type="ECO:0000256" key="2">
    <source>
        <dbReference type="SAM" id="SignalP"/>
    </source>
</evidence>
<organism evidence="3 4">
    <name type="scientific">Jiangella alba</name>
    <dbReference type="NCBI Taxonomy" id="561176"/>
    <lineage>
        <taxon>Bacteria</taxon>
        <taxon>Bacillati</taxon>
        <taxon>Actinomycetota</taxon>
        <taxon>Actinomycetes</taxon>
        <taxon>Jiangellales</taxon>
        <taxon>Jiangellaceae</taxon>
        <taxon>Jiangella</taxon>
    </lineage>
</organism>
<dbReference type="AlphaFoldDB" id="A0A1H5LXC7"/>
<dbReference type="STRING" id="561176.SAMN04488561_2797"/>
<feature type="signal peptide" evidence="2">
    <location>
        <begin position="1"/>
        <end position="22"/>
    </location>
</feature>
<protein>
    <recommendedName>
        <fullName evidence="5">DUF3558 domain-containing protein</fullName>
    </recommendedName>
</protein>
<evidence type="ECO:0000313" key="3">
    <source>
        <dbReference type="EMBL" id="SEE81147.1"/>
    </source>
</evidence>
<dbReference type="EMBL" id="FNUC01000003">
    <property type="protein sequence ID" value="SEE81147.1"/>
    <property type="molecule type" value="Genomic_DNA"/>
</dbReference>
<name>A0A1H5LXC7_9ACTN</name>
<accession>A0A1H5LXC7</accession>
<dbReference type="Proteomes" id="UP000181980">
    <property type="component" value="Unassembled WGS sequence"/>
</dbReference>
<reference evidence="4" key="1">
    <citation type="submission" date="2016-10" db="EMBL/GenBank/DDBJ databases">
        <authorList>
            <person name="Varghese N."/>
            <person name="Submissions S."/>
        </authorList>
    </citation>
    <scope>NUCLEOTIDE SEQUENCE [LARGE SCALE GENOMIC DNA]</scope>
    <source>
        <strain evidence="4">DSM 45237</strain>
    </source>
</reference>